<protein>
    <recommendedName>
        <fullName evidence="2">histidine kinase</fullName>
        <ecNumber evidence="2">2.7.13.3</ecNumber>
    </recommendedName>
</protein>
<keyword evidence="6" id="KW-1133">Transmembrane helix</keyword>
<dbReference type="CDD" id="cd06225">
    <property type="entry name" value="HAMP"/>
    <property type="match status" value="1"/>
</dbReference>
<dbReference type="GO" id="GO:0016020">
    <property type="term" value="C:membrane"/>
    <property type="evidence" value="ECO:0007669"/>
    <property type="project" value="InterPro"/>
</dbReference>
<dbReference type="PROSITE" id="PS50109">
    <property type="entry name" value="HIS_KIN"/>
    <property type="match status" value="1"/>
</dbReference>
<dbReference type="InterPro" id="IPR036890">
    <property type="entry name" value="HATPase_C_sf"/>
</dbReference>
<gene>
    <name evidence="9" type="ORF">MNBD_GAMMA08-1011</name>
</gene>
<accession>A0A3B0Y2I8</accession>
<dbReference type="Gene3D" id="1.10.287.130">
    <property type="match status" value="1"/>
</dbReference>
<sequence>MNMNVFNKTSIKSKTYLLVFLSVLVALVLSLVSNNGLNTIRSELNKLIFSTEIERYTNKLIMEEQKYRLNANGSVNNFTVANQAYENAIHYVDKIYQILHEIDDSQGKVFSQQNTKQLIGDYKQLYTQGVSLLTELNKQANILESKGEYITLKIQEYVESKRLEIKQELSEKTIEKINNGSNIWQYTYVTRLHEKKYRLNPDPVIFNSFKKDYQFMTSEWNRLKAMSDQPFEFDQLDKFNGASQAYKKAMFQWFDLNQQLVKEILPQMKALGNNIITNAIQSANLSVKRMSDKRNSIAITSIIISVFIIILGIIFGAKIARSISSPLETLEKQALAISEGKYESTIKISTKDEIGKLAEAFNLMSSAISQEMARRKHAEDVQRRSHKMDAIGQLTGGIAHDFNNLLGIILGNIELLEAHSKPDEKSLARIKTIEKASLRAATLTRQLLTFSRQEPKQLSVVNVNQIINEMTEIIARSLTPSINIQYHLADDLWVTEIDKGDFEDALVNLCLNARDSMSGQGSLTIQTHNINLDEEYCSHIAGLNPGDYIDLSIADTGEGIADSVKDRIFEPFYTTKDQGKGTGLGLAMVYAFVKRSHGYIKCDSDVGVGTTFHIYLPKKIA</sequence>
<dbReference type="PANTHER" id="PTHR43065:SF49">
    <property type="entry name" value="HISTIDINE KINASE"/>
    <property type="match status" value="1"/>
</dbReference>
<dbReference type="AlphaFoldDB" id="A0A3B0Y2I8"/>
<dbReference type="InterPro" id="IPR036097">
    <property type="entry name" value="HisK_dim/P_sf"/>
</dbReference>
<organism evidence="9">
    <name type="scientific">hydrothermal vent metagenome</name>
    <dbReference type="NCBI Taxonomy" id="652676"/>
    <lineage>
        <taxon>unclassified sequences</taxon>
        <taxon>metagenomes</taxon>
        <taxon>ecological metagenomes</taxon>
    </lineage>
</organism>
<feature type="domain" description="Histidine kinase" evidence="7">
    <location>
        <begin position="397"/>
        <end position="620"/>
    </location>
</feature>
<dbReference type="EMBL" id="UOFH01000223">
    <property type="protein sequence ID" value="VAW62664.1"/>
    <property type="molecule type" value="Genomic_DNA"/>
</dbReference>
<dbReference type="PROSITE" id="PS50885">
    <property type="entry name" value="HAMP"/>
    <property type="match status" value="1"/>
</dbReference>
<dbReference type="InterPro" id="IPR004358">
    <property type="entry name" value="Sig_transdc_His_kin-like_C"/>
</dbReference>
<dbReference type="EC" id="2.7.13.3" evidence="2"/>
<dbReference type="PANTHER" id="PTHR43065">
    <property type="entry name" value="SENSOR HISTIDINE KINASE"/>
    <property type="match status" value="1"/>
</dbReference>
<dbReference type="PRINTS" id="PR00344">
    <property type="entry name" value="BCTRLSENSOR"/>
</dbReference>
<feature type="domain" description="HAMP" evidence="8">
    <location>
        <begin position="321"/>
        <end position="373"/>
    </location>
</feature>
<evidence type="ECO:0000256" key="1">
    <source>
        <dbReference type="ARBA" id="ARBA00000085"/>
    </source>
</evidence>
<dbReference type="Gene3D" id="6.10.340.10">
    <property type="match status" value="1"/>
</dbReference>
<dbReference type="Pfam" id="PF00672">
    <property type="entry name" value="HAMP"/>
    <property type="match status" value="1"/>
</dbReference>
<comment type="catalytic activity">
    <reaction evidence="1">
        <text>ATP + protein L-histidine = ADP + protein N-phospho-L-histidine.</text>
        <dbReference type="EC" id="2.7.13.3"/>
    </reaction>
</comment>
<evidence type="ECO:0000256" key="4">
    <source>
        <dbReference type="ARBA" id="ARBA00022679"/>
    </source>
</evidence>
<keyword evidence="3" id="KW-0597">Phosphoprotein</keyword>
<dbReference type="SMART" id="SM00388">
    <property type="entry name" value="HisKA"/>
    <property type="match status" value="1"/>
</dbReference>
<dbReference type="SUPFAM" id="SSF47384">
    <property type="entry name" value="Homodimeric domain of signal transducing histidine kinase"/>
    <property type="match status" value="1"/>
</dbReference>
<evidence type="ECO:0000256" key="3">
    <source>
        <dbReference type="ARBA" id="ARBA00022553"/>
    </source>
</evidence>
<dbReference type="Pfam" id="PF00512">
    <property type="entry name" value="HisKA"/>
    <property type="match status" value="1"/>
</dbReference>
<proteinExistence type="predicted"/>
<evidence type="ECO:0000313" key="9">
    <source>
        <dbReference type="EMBL" id="VAW62664.1"/>
    </source>
</evidence>
<dbReference type="SMART" id="SM00387">
    <property type="entry name" value="HATPase_c"/>
    <property type="match status" value="1"/>
</dbReference>
<evidence type="ECO:0000259" key="8">
    <source>
        <dbReference type="PROSITE" id="PS50885"/>
    </source>
</evidence>
<feature type="transmembrane region" description="Helical" evidence="6">
    <location>
        <begin position="297"/>
        <end position="317"/>
    </location>
</feature>
<dbReference type="CDD" id="cd00082">
    <property type="entry name" value="HisKA"/>
    <property type="match status" value="1"/>
</dbReference>
<dbReference type="GO" id="GO:0000155">
    <property type="term" value="F:phosphorelay sensor kinase activity"/>
    <property type="evidence" value="ECO:0007669"/>
    <property type="project" value="InterPro"/>
</dbReference>
<reference evidence="9" key="1">
    <citation type="submission" date="2018-06" db="EMBL/GenBank/DDBJ databases">
        <authorList>
            <person name="Zhirakovskaya E."/>
        </authorList>
    </citation>
    <scope>NUCLEOTIDE SEQUENCE</scope>
</reference>
<dbReference type="InterPro" id="IPR005467">
    <property type="entry name" value="His_kinase_dom"/>
</dbReference>
<dbReference type="SMART" id="SM00304">
    <property type="entry name" value="HAMP"/>
    <property type="match status" value="1"/>
</dbReference>
<keyword evidence="6" id="KW-0472">Membrane</keyword>
<name>A0A3B0Y2I8_9ZZZZ</name>
<keyword evidence="5" id="KW-0418">Kinase</keyword>
<evidence type="ECO:0000256" key="2">
    <source>
        <dbReference type="ARBA" id="ARBA00012438"/>
    </source>
</evidence>
<dbReference type="InterPro" id="IPR003594">
    <property type="entry name" value="HATPase_dom"/>
</dbReference>
<evidence type="ECO:0000256" key="6">
    <source>
        <dbReference type="SAM" id="Phobius"/>
    </source>
</evidence>
<keyword evidence="6" id="KW-0812">Transmembrane</keyword>
<dbReference type="SUPFAM" id="SSF55874">
    <property type="entry name" value="ATPase domain of HSP90 chaperone/DNA topoisomerase II/histidine kinase"/>
    <property type="match status" value="1"/>
</dbReference>
<evidence type="ECO:0000256" key="5">
    <source>
        <dbReference type="ARBA" id="ARBA00022777"/>
    </source>
</evidence>
<dbReference type="SUPFAM" id="SSF158472">
    <property type="entry name" value="HAMP domain-like"/>
    <property type="match status" value="1"/>
</dbReference>
<dbReference type="InterPro" id="IPR003660">
    <property type="entry name" value="HAMP_dom"/>
</dbReference>
<dbReference type="InterPro" id="IPR003661">
    <property type="entry name" value="HisK_dim/P_dom"/>
</dbReference>
<evidence type="ECO:0000259" key="7">
    <source>
        <dbReference type="PROSITE" id="PS50109"/>
    </source>
</evidence>
<dbReference type="Gene3D" id="3.30.565.10">
    <property type="entry name" value="Histidine kinase-like ATPase, C-terminal domain"/>
    <property type="match status" value="1"/>
</dbReference>
<keyword evidence="4" id="KW-0808">Transferase</keyword>
<dbReference type="Pfam" id="PF02518">
    <property type="entry name" value="HATPase_c"/>
    <property type="match status" value="1"/>
</dbReference>